<feature type="transmembrane region" description="Helical" evidence="9">
    <location>
        <begin position="437"/>
        <end position="456"/>
    </location>
</feature>
<gene>
    <name evidence="12" type="ORF">G6N74_10645</name>
</gene>
<dbReference type="EMBL" id="JAAKZG010000004">
    <property type="protein sequence ID" value="NGN41527.1"/>
    <property type="molecule type" value="Genomic_DNA"/>
</dbReference>
<sequence>MKLVSSAIPVSENPAFSSEKFTERLLALIEYAGGAILAIDVAIVFASVVARYFFHEPFDWAEEVASGLMSTMIFLGAASAIGRSNHIGIDIIVALFPKRWQPFLESIGSWLTVLISVALCYGVYTLLLDTHGQTTSTGLPRWWFLAPVFIGTFCMALLSILHALRSPAPLAFSALATCLAVVVLAYYLNENLEDGLSPLAMLSVGAVFGIVLGTPIAFALAFGALIYFMLDPSLPVYVWAQQVTSGADHFVLLAIPFFVLAGLAMEINGMSSRLIELLLRCFGHLRGGLNVIVIMATALFSGVSGSKFADIAAVGGVIMPAVRKTESDENETAGLLACTAVMAEAIPPCVNLIIFGFVSNISIAGLFMAGIVPSILMAAALVVMAIIYGKKVDLEKVFVDTPRRPLLPLIAGAGLTLAMIIMIGRGVATGIATSTEISAFAVVYAFVIGAVFFRELSWRAVISLFMRAAAMTGSILFIVAAASSLSYALTIERIPDQISNVMIDFGHNYGAISLMLICVGIMIFFGMVLEGAPAMILFGPLLTPIAVQFGIDPLQFGVVMVVAMGFGLFAPPIGVGLFVTNAMTGTKMHNVARPMMKYMAVLAVSLIVLSLVPEISLWLPRQMGMIN</sequence>
<dbReference type="InterPro" id="IPR010656">
    <property type="entry name" value="DctM"/>
</dbReference>
<feature type="transmembrane region" description="Helical" evidence="9">
    <location>
        <begin position="334"/>
        <end position="357"/>
    </location>
</feature>
<protein>
    <submittedName>
        <fullName evidence="12">TRAP transporter large permease subunit</fullName>
    </submittedName>
</protein>
<evidence type="ECO:0000259" key="11">
    <source>
        <dbReference type="Pfam" id="PF06808"/>
    </source>
</evidence>
<evidence type="ECO:0000256" key="4">
    <source>
        <dbReference type="ARBA" id="ARBA00022519"/>
    </source>
</evidence>
<feature type="transmembrane region" description="Helical" evidence="9">
    <location>
        <begin position="249"/>
        <end position="265"/>
    </location>
</feature>
<feature type="transmembrane region" description="Helical" evidence="9">
    <location>
        <begin position="363"/>
        <end position="388"/>
    </location>
</feature>
<name>A0A7C9VBH7_9HYPH</name>
<dbReference type="RefSeq" id="WP_165117076.1">
    <property type="nucleotide sequence ID" value="NZ_JAAKZG010000004.1"/>
</dbReference>
<feature type="transmembrane region" description="Helical" evidence="9">
    <location>
        <begin position="107"/>
        <end position="130"/>
    </location>
</feature>
<dbReference type="NCBIfam" id="TIGR00786">
    <property type="entry name" value="dctM"/>
    <property type="match status" value="1"/>
</dbReference>
<dbReference type="InterPro" id="IPR055348">
    <property type="entry name" value="DctQ"/>
</dbReference>
<dbReference type="PANTHER" id="PTHR33362:SF2">
    <property type="entry name" value="TRAP TRANSPORTER LARGE PERMEASE PROTEIN"/>
    <property type="match status" value="1"/>
</dbReference>
<dbReference type="GO" id="GO:0005886">
    <property type="term" value="C:plasma membrane"/>
    <property type="evidence" value="ECO:0007669"/>
    <property type="project" value="UniProtKB-SubCell"/>
</dbReference>
<feature type="transmembrane region" description="Helical" evidence="9">
    <location>
        <begin position="468"/>
        <end position="489"/>
    </location>
</feature>
<feature type="transmembrane region" description="Helical" evidence="9">
    <location>
        <begin position="557"/>
        <end position="579"/>
    </location>
</feature>
<keyword evidence="13" id="KW-1185">Reference proteome</keyword>
<evidence type="ECO:0000256" key="9">
    <source>
        <dbReference type="SAM" id="Phobius"/>
    </source>
</evidence>
<feature type="transmembrane region" description="Helical" evidence="9">
    <location>
        <begin position="277"/>
        <end position="300"/>
    </location>
</feature>
<feature type="transmembrane region" description="Helical" evidence="9">
    <location>
        <begin position="600"/>
        <end position="619"/>
    </location>
</feature>
<dbReference type="Proteomes" id="UP000481252">
    <property type="component" value="Unassembled WGS sequence"/>
</dbReference>
<dbReference type="GO" id="GO:0022857">
    <property type="term" value="F:transmembrane transporter activity"/>
    <property type="evidence" value="ECO:0007669"/>
    <property type="project" value="UniProtKB-UniRule"/>
</dbReference>
<feature type="transmembrane region" description="Helical" evidence="9">
    <location>
        <begin position="509"/>
        <end position="529"/>
    </location>
</feature>
<feature type="transmembrane region" description="Helical" evidence="9">
    <location>
        <begin position="142"/>
        <end position="164"/>
    </location>
</feature>
<evidence type="ECO:0000256" key="5">
    <source>
        <dbReference type="ARBA" id="ARBA00022692"/>
    </source>
</evidence>
<keyword evidence="3" id="KW-1003">Cell membrane</keyword>
<dbReference type="AlphaFoldDB" id="A0A7C9VBH7"/>
<keyword evidence="7 9" id="KW-0472">Membrane</keyword>
<evidence type="ECO:0000256" key="7">
    <source>
        <dbReference type="ARBA" id="ARBA00023136"/>
    </source>
</evidence>
<keyword evidence="6 9" id="KW-1133">Transmembrane helix</keyword>
<proteinExistence type="predicted"/>
<evidence type="ECO:0000256" key="2">
    <source>
        <dbReference type="ARBA" id="ARBA00022448"/>
    </source>
</evidence>
<feature type="transmembrane region" description="Helical" evidence="9">
    <location>
        <begin position="200"/>
        <end position="229"/>
    </location>
</feature>
<dbReference type="Pfam" id="PF06808">
    <property type="entry name" value="DctM"/>
    <property type="match status" value="1"/>
</dbReference>
<accession>A0A7C9VBH7</accession>
<keyword evidence="2 8" id="KW-0813">Transport</keyword>
<evidence type="ECO:0000256" key="8">
    <source>
        <dbReference type="RuleBase" id="RU369079"/>
    </source>
</evidence>
<keyword evidence="5 9" id="KW-0812">Transmembrane</keyword>
<keyword evidence="4 8" id="KW-0997">Cell inner membrane</keyword>
<comment type="subcellular location">
    <subcellularLocation>
        <location evidence="1 8">Cell inner membrane</location>
        <topology evidence="1 8">Multi-pass membrane protein</topology>
    </subcellularLocation>
</comment>
<reference evidence="12 13" key="1">
    <citation type="submission" date="2020-02" db="EMBL/GenBank/DDBJ databases">
        <title>Genome sequence of the type strain CGMCC 1.15528 of Mesorhizobium zhangyense.</title>
        <authorList>
            <person name="Gao J."/>
            <person name="Sun J."/>
        </authorList>
    </citation>
    <scope>NUCLEOTIDE SEQUENCE [LARGE SCALE GENOMIC DNA]</scope>
    <source>
        <strain evidence="12 13">CGMCC 1.15528</strain>
    </source>
</reference>
<organism evidence="12 13">
    <name type="scientific">Mesorhizobium zhangyense</name>
    <dbReference type="NCBI Taxonomy" id="1776730"/>
    <lineage>
        <taxon>Bacteria</taxon>
        <taxon>Pseudomonadati</taxon>
        <taxon>Pseudomonadota</taxon>
        <taxon>Alphaproteobacteria</taxon>
        <taxon>Hyphomicrobiales</taxon>
        <taxon>Phyllobacteriaceae</taxon>
        <taxon>Mesorhizobium</taxon>
    </lineage>
</organism>
<dbReference type="InterPro" id="IPR004681">
    <property type="entry name" value="TRAP_DctM"/>
</dbReference>
<evidence type="ECO:0000313" key="12">
    <source>
        <dbReference type="EMBL" id="NGN41527.1"/>
    </source>
</evidence>
<evidence type="ECO:0000256" key="1">
    <source>
        <dbReference type="ARBA" id="ARBA00004429"/>
    </source>
</evidence>
<feature type="transmembrane region" description="Helical" evidence="9">
    <location>
        <begin position="31"/>
        <end position="54"/>
    </location>
</feature>
<feature type="domain" description="TRAP C4-dicarboxylate transport system permease DctM subunit" evidence="11">
    <location>
        <begin position="208"/>
        <end position="615"/>
    </location>
</feature>
<feature type="domain" description="Tripartite ATP-independent periplasmic transporters DctQ component" evidence="10">
    <location>
        <begin position="41"/>
        <end position="165"/>
    </location>
</feature>
<feature type="transmembrane region" description="Helical" evidence="9">
    <location>
        <begin position="409"/>
        <end position="431"/>
    </location>
</feature>
<dbReference type="PANTHER" id="PTHR33362">
    <property type="entry name" value="SIALIC ACID TRAP TRANSPORTER PERMEASE PROTEIN SIAT-RELATED"/>
    <property type="match status" value="1"/>
</dbReference>
<evidence type="ECO:0000256" key="6">
    <source>
        <dbReference type="ARBA" id="ARBA00022989"/>
    </source>
</evidence>
<evidence type="ECO:0000256" key="3">
    <source>
        <dbReference type="ARBA" id="ARBA00022475"/>
    </source>
</evidence>
<comment type="function">
    <text evidence="8">Part of the tripartite ATP-independent periplasmic (TRAP) transport system.</text>
</comment>
<evidence type="ECO:0000259" key="10">
    <source>
        <dbReference type="Pfam" id="PF04290"/>
    </source>
</evidence>
<evidence type="ECO:0000313" key="13">
    <source>
        <dbReference type="Proteomes" id="UP000481252"/>
    </source>
</evidence>
<dbReference type="Pfam" id="PF04290">
    <property type="entry name" value="DctQ"/>
    <property type="match status" value="1"/>
</dbReference>
<comment type="caution">
    <text evidence="12">The sequence shown here is derived from an EMBL/GenBank/DDBJ whole genome shotgun (WGS) entry which is preliminary data.</text>
</comment>
<feature type="transmembrane region" description="Helical" evidence="9">
    <location>
        <begin position="170"/>
        <end position="188"/>
    </location>
</feature>